<dbReference type="InterPro" id="IPR023996">
    <property type="entry name" value="TonB-dep_OMP_SusC/RagA"/>
</dbReference>
<dbReference type="InterPro" id="IPR023997">
    <property type="entry name" value="TonB-dep_OMP_SusC/RagA_CS"/>
</dbReference>
<dbReference type="InterPro" id="IPR012910">
    <property type="entry name" value="Plug_dom"/>
</dbReference>
<dbReference type="InterPro" id="IPR036942">
    <property type="entry name" value="Beta-barrel_TonB_sf"/>
</dbReference>
<dbReference type="NCBIfam" id="TIGR04057">
    <property type="entry name" value="SusC_RagA_signa"/>
    <property type="match status" value="1"/>
</dbReference>
<keyword evidence="6 8" id="KW-0472">Membrane</keyword>
<dbReference type="Pfam" id="PF00593">
    <property type="entry name" value="TonB_dep_Rec_b-barrel"/>
    <property type="match status" value="1"/>
</dbReference>
<dbReference type="InterPro" id="IPR000531">
    <property type="entry name" value="Beta-barrel_TonB"/>
</dbReference>
<gene>
    <name evidence="12" type="ORF">ABR189_16855</name>
</gene>
<evidence type="ECO:0000259" key="10">
    <source>
        <dbReference type="Pfam" id="PF00593"/>
    </source>
</evidence>
<dbReference type="Gene3D" id="2.170.130.10">
    <property type="entry name" value="TonB-dependent receptor, plug domain"/>
    <property type="match status" value="1"/>
</dbReference>
<dbReference type="Gene3D" id="2.40.170.20">
    <property type="entry name" value="TonB-dependent receptor, beta-barrel domain"/>
    <property type="match status" value="1"/>
</dbReference>
<dbReference type="InterPro" id="IPR008969">
    <property type="entry name" value="CarboxyPept-like_regulatory"/>
</dbReference>
<dbReference type="InterPro" id="IPR039426">
    <property type="entry name" value="TonB-dep_rcpt-like"/>
</dbReference>
<evidence type="ECO:0000256" key="3">
    <source>
        <dbReference type="ARBA" id="ARBA00022452"/>
    </source>
</evidence>
<evidence type="ECO:0000256" key="1">
    <source>
        <dbReference type="ARBA" id="ARBA00004571"/>
    </source>
</evidence>
<dbReference type="SUPFAM" id="SSF49464">
    <property type="entry name" value="Carboxypeptidase regulatory domain-like"/>
    <property type="match status" value="1"/>
</dbReference>
<feature type="domain" description="TonB-dependent receptor plug" evidence="11">
    <location>
        <begin position="111"/>
        <end position="226"/>
    </location>
</feature>
<keyword evidence="7 8" id="KW-0998">Cell outer membrane</keyword>
<evidence type="ECO:0000313" key="12">
    <source>
        <dbReference type="EMBL" id="MET6999059.1"/>
    </source>
</evidence>
<evidence type="ECO:0000256" key="8">
    <source>
        <dbReference type="PROSITE-ProRule" id="PRU01360"/>
    </source>
</evidence>
<evidence type="ECO:0000256" key="7">
    <source>
        <dbReference type="ARBA" id="ARBA00023237"/>
    </source>
</evidence>
<evidence type="ECO:0000313" key="13">
    <source>
        <dbReference type="Proteomes" id="UP001549749"/>
    </source>
</evidence>
<keyword evidence="4 8" id="KW-0812">Transmembrane</keyword>
<keyword evidence="12" id="KW-0675">Receptor</keyword>
<proteinExistence type="inferred from homology"/>
<dbReference type="Gene3D" id="2.60.40.1120">
    <property type="entry name" value="Carboxypeptidase-like, regulatory domain"/>
    <property type="match status" value="1"/>
</dbReference>
<keyword evidence="13" id="KW-1185">Reference proteome</keyword>
<evidence type="ECO:0000256" key="4">
    <source>
        <dbReference type="ARBA" id="ARBA00022692"/>
    </source>
</evidence>
<comment type="caution">
    <text evidence="12">The sequence shown here is derived from an EMBL/GenBank/DDBJ whole genome shotgun (WGS) entry which is preliminary data.</text>
</comment>
<comment type="similarity">
    <text evidence="8 9">Belongs to the TonB-dependent receptor family.</text>
</comment>
<keyword evidence="3 8" id="KW-1134">Transmembrane beta strand</keyword>
<dbReference type="Proteomes" id="UP001549749">
    <property type="component" value="Unassembled WGS sequence"/>
</dbReference>
<protein>
    <submittedName>
        <fullName evidence="12">TonB-dependent receptor</fullName>
    </submittedName>
</protein>
<dbReference type="SUPFAM" id="SSF56935">
    <property type="entry name" value="Porins"/>
    <property type="match status" value="1"/>
</dbReference>
<keyword evidence="2 8" id="KW-0813">Transport</keyword>
<dbReference type="Pfam" id="PF07715">
    <property type="entry name" value="Plug"/>
    <property type="match status" value="1"/>
</dbReference>
<dbReference type="NCBIfam" id="TIGR04056">
    <property type="entry name" value="OMP_RagA_SusC"/>
    <property type="match status" value="1"/>
</dbReference>
<sequence length="1012" mass="110998">MSIFLLLCHFTYAQELTLAGRVTDEDGSTPLPDVIVKVKGASGGALTAGDGSFKLVIPSGAQILTFSHQRFVYKEVNIAGQQHILVKLSANKDLSEVVVVGYGTQARRYFTGAASRIDGRDIENIPVASFESALQGKAAGVVVESGSGKVGQAIRMRIRGTASVTAGSQPLYVIDGLPMITDNMTDRFNDPTSALSDINPNDIAAVEILKDAAAAAIYGARAANGVVLITTRKGKASEKTQVSLNISHSFSKPTKKRGFLTGKEYADLLMERATNDGKWAYKYKNPDLYPDFATEQEGIDFMKGSAKGVLDYFTLGADWQQTPPNTNWEDLMYRDVAHSSQVDLAVSGGSEKTKFYISGFYNDQEATIKTNRFRRYGARINLDHKASEKLSLGINLAVNRAQLDRVAADNSYSSGGQLVAQMPVSPLYDPVTKWYNTTTLYANGMIDAALNSNTQITFRTLGNVYGSYQLLPSLSFRSELGADIYSITEDLYKGQRAADGAGIGRGYSGYLQHATINTNNYFTYNPILGGAHSLQATLGMSYLQNDLRSNAISGERFPSDAIKTLSAAAVITRGTSDKQQYSFLSYFLRANYAYQGKYLATFSVRADGSSRFGPDNRYGVFPAGSLGWLISEEDFLKDQDVLSFLKLKGSYGLTGNAEIGNDRYLTLMEITGYPNMSGYRPIQLGNPDLHWEKTAQSDIGLEFGFLNNRITGEVDFYNKQTSGLLLMTNVPAVSGYSYMYSNVGNLENRGVEILLNSRNIERNGFSWTTSLNLAYNKNKIKNLGGQVIESEYKEQRAVEGQPLGVFFMPEFAGVDKQTGDALYYDKDGKTTANYFQAENRVVGKSNPDWTGGLTNTLSYKGFDLNVLFTFVQGNKIYNRAGKYQTNFTGFDNQTRDILRRWQGPDDETDIPRLTSIFNNGDALSSRWLYDGSYVRLKSLSLGYTLPARALAALHIANARVYASGYNLWTGSKYISDPEVNTGVGVTNNIGGGIDLYSIPQARTITLGLNVTF</sequence>
<evidence type="ECO:0000256" key="2">
    <source>
        <dbReference type="ARBA" id="ARBA00022448"/>
    </source>
</evidence>
<name>A0ABV2T7P2_9BACT</name>
<organism evidence="12 13">
    <name type="scientific">Chitinophaga defluvii</name>
    <dbReference type="NCBI Taxonomy" id="3163343"/>
    <lineage>
        <taxon>Bacteria</taxon>
        <taxon>Pseudomonadati</taxon>
        <taxon>Bacteroidota</taxon>
        <taxon>Chitinophagia</taxon>
        <taxon>Chitinophagales</taxon>
        <taxon>Chitinophagaceae</taxon>
        <taxon>Chitinophaga</taxon>
    </lineage>
</organism>
<dbReference type="Pfam" id="PF13715">
    <property type="entry name" value="CarbopepD_reg_2"/>
    <property type="match status" value="1"/>
</dbReference>
<evidence type="ECO:0000259" key="11">
    <source>
        <dbReference type="Pfam" id="PF07715"/>
    </source>
</evidence>
<evidence type="ECO:0000256" key="5">
    <source>
        <dbReference type="ARBA" id="ARBA00023077"/>
    </source>
</evidence>
<evidence type="ECO:0000256" key="9">
    <source>
        <dbReference type="RuleBase" id="RU003357"/>
    </source>
</evidence>
<dbReference type="InterPro" id="IPR037066">
    <property type="entry name" value="Plug_dom_sf"/>
</dbReference>
<dbReference type="RefSeq" id="WP_354661625.1">
    <property type="nucleotide sequence ID" value="NZ_JBEXAC010000002.1"/>
</dbReference>
<reference evidence="12 13" key="1">
    <citation type="submission" date="2024-06" db="EMBL/GenBank/DDBJ databases">
        <title>Chitinophaga defluvii sp. nov., isolated from municipal sewage.</title>
        <authorList>
            <person name="Zhang L."/>
        </authorList>
    </citation>
    <scope>NUCLEOTIDE SEQUENCE [LARGE SCALE GENOMIC DNA]</scope>
    <source>
        <strain evidence="12 13">H8</strain>
    </source>
</reference>
<evidence type="ECO:0000256" key="6">
    <source>
        <dbReference type="ARBA" id="ARBA00023136"/>
    </source>
</evidence>
<dbReference type="PROSITE" id="PS52016">
    <property type="entry name" value="TONB_DEPENDENT_REC_3"/>
    <property type="match status" value="1"/>
</dbReference>
<dbReference type="EMBL" id="JBEXAC010000002">
    <property type="protein sequence ID" value="MET6999059.1"/>
    <property type="molecule type" value="Genomic_DNA"/>
</dbReference>
<feature type="domain" description="TonB-dependent receptor-like beta-barrel" evidence="10">
    <location>
        <begin position="424"/>
        <end position="967"/>
    </location>
</feature>
<accession>A0ABV2T7P2</accession>
<keyword evidence="5 9" id="KW-0798">TonB box</keyword>
<comment type="subcellular location">
    <subcellularLocation>
        <location evidence="1 8">Cell outer membrane</location>
        <topology evidence="1 8">Multi-pass membrane protein</topology>
    </subcellularLocation>
</comment>